<dbReference type="VEuPathDB" id="FungiDB:PCH_Pc12g01250"/>
<sequence length="67" mass="7682">MASNIYPIRPESRAGFGLRKLPLRLMKRDILCSLAVWIILKLRQGISRYGIRVWGGGRLFRVAEAKL</sequence>
<accession>B6GYR4</accession>
<keyword evidence="2" id="KW-1185">Reference proteome</keyword>
<evidence type="ECO:0000313" key="1">
    <source>
        <dbReference type="EMBL" id="CAP79752.1"/>
    </source>
</evidence>
<proteinExistence type="predicted"/>
<dbReference type="HOGENOM" id="CLU_2819572_0_0_1"/>
<name>B6GYR4_PENRW</name>
<protein>
    <submittedName>
        <fullName evidence="1">Pc12g01250 protein</fullName>
    </submittedName>
</protein>
<dbReference type="EMBL" id="AM920427">
    <property type="protein sequence ID" value="CAP79752.1"/>
    <property type="molecule type" value="Genomic_DNA"/>
</dbReference>
<dbReference type="AlphaFoldDB" id="B6GYR4"/>
<dbReference type="Proteomes" id="UP000000724">
    <property type="component" value="Contig Pc00c12"/>
</dbReference>
<gene>
    <name evidence="1" type="ORF">Pc12g01250</name>
    <name evidence="1" type="ORF">PCH_Pc12g01250</name>
</gene>
<organism evidence="1 2">
    <name type="scientific">Penicillium rubens (strain ATCC 28089 / DSM 1075 / NRRL 1951 / Wisconsin 54-1255)</name>
    <name type="common">Penicillium chrysogenum</name>
    <dbReference type="NCBI Taxonomy" id="500485"/>
    <lineage>
        <taxon>Eukaryota</taxon>
        <taxon>Fungi</taxon>
        <taxon>Dikarya</taxon>
        <taxon>Ascomycota</taxon>
        <taxon>Pezizomycotina</taxon>
        <taxon>Eurotiomycetes</taxon>
        <taxon>Eurotiomycetidae</taxon>
        <taxon>Eurotiales</taxon>
        <taxon>Aspergillaceae</taxon>
        <taxon>Penicillium</taxon>
        <taxon>Penicillium chrysogenum species complex</taxon>
    </lineage>
</organism>
<reference evidence="1 2" key="1">
    <citation type="journal article" date="2008" name="Nat. Biotechnol.">
        <title>Genome sequencing and analysis of the filamentous fungus Penicillium chrysogenum.</title>
        <authorList>
            <person name="van den Berg M.A."/>
            <person name="Albang R."/>
            <person name="Albermann K."/>
            <person name="Badger J.H."/>
            <person name="Daran J.-M."/>
            <person name="Driessen A.J.M."/>
            <person name="Garcia-Estrada C."/>
            <person name="Fedorova N.D."/>
            <person name="Harris D.M."/>
            <person name="Heijne W.H.M."/>
            <person name="Joardar V.S."/>
            <person name="Kiel J.A.K.W."/>
            <person name="Kovalchuk A."/>
            <person name="Martin J.F."/>
            <person name="Nierman W.C."/>
            <person name="Nijland J.G."/>
            <person name="Pronk J.T."/>
            <person name="Roubos J.A."/>
            <person name="van der Klei I.J."/>
            <person name="van Peij N.N.M.E."/>
            <person name="Veenhuis M."/>
            <person name="von Doehren H."/>
            <person name="Wagner C."/>
            <person name="Wortman J.R."/>
            <person name="Bovenberg R.A.L."/>
        </authorList>
    </citation>
    <scope>NUCLEOTIDE SEQUENCE [LARGE SCALE GENOMIC DNA]</scope>
    <source>
        <strain evidence="2">ATCC 28089 / DSM 1075 / NRRL 1951 / Wisconsin 54-1255</strain>
    </source>
</reference>
<dbReference type="OMA" id="ASNIYPI"/>
<dbReference type="BioCyc" id="PCHR:PC12G01250-MONOMER"/>
<evidence type="ECO:0000313" key="2">
    <source>
        <dbReference type="Proteomes" id="UP000000724"/>
    </source>
</evidence>